<dbReference type="InterPro" id="IPR018691">
    <property type="entry name" value="DUF2188"/>
</dbReference>
<keyword evidence="2" id="KW-1185">Reference proteome</keyword>
<dbReference type="EMBL" id="WXEW01000003">
    <property type="protein sequence ID" value="NAS22162.1"/>
    <property type="molecule type" value="Genomic_DNA"/>
</dbReference>
<evidence type="ECO:0000313" key="1">
    <source>
        <dbReference type="EMBL" id="NAS22162.1"/>
    </source>
</evidence>
<organism evidence="1 2">
    <name type="scientific">Herbidospora solisilvae</name>
    <dbReference type="NCBI Taxonomy" id="2696284"/>
    <lineage>
        <taxon>Bacteria</taxon>
        <taxon>Bacillati</taxon>
        <taxon>Actinomycetota</taxon>
        <taxon>Actinomycetes</taxon>
        <taxon>Streptosporangiales</taxon>
        <taxon>Streptosporangiaceae</taxon>
        <taxon>Herbidospora</taxon>
    </lineage>
</organism>
<dbReference type="RefSeq" id="WP_161479573.1">
    <property type="nucleotide sequence ID" value="NZ_WXEW01000003.1"/>
</dbReference>
<sequence>MARKIYRVVPAASQWQVKKDGNVLATFNLKTDAVSHGQQLAKANMPSQLVIYLKDGTIEKEYTYGSDPYPPAG</sequence>
<dbReference type="Proteomes" id="UP000479526">
    <property type="component" value="Unassembled WGS sequence"/>
</dbReference>
<evidence type="ECO:0000313" key="2">
    <source>
        <dbReference type="Proteomes" id="UP000479526"/>
    </source>
</evidence>
<protein>
    <submittedName>
        <fullName evidence="1">DUF2188 domain-containing protein</fullName>
    </submittedName>
</protein>
<gene>
    <name evidence="1" type="ORF">GT755_10755</name>
</gene>
<accession>A0A7C9J1U9</accession>
<proteinExistence type="predicted"/>
<dbReference type="AlphaFoldDB" id="A0A7C9J1U9"/>
<comment type="caution">
    <text evidence="1">The sequence shown here is derived from an EMBL/GenBank/DDBJ whole genome shotgun (WGS) entry which is preliminary data.</text>
</comment>
<name>A0A7C9J1U9_9ACTN</name>
<dbReference type="Pfam" id="PF09954">
    <property type="entry name" value="DUF2188"/>
    <property type="match status" value="1"/>
</dbReference>
<reference evidence="1 2" key="1">
    <citation type="submission" date="2020-01" db="EMBL/GenBank/DDBJ databases">
        <title>Herbidospora sp. NEAU-GS84 nov., a novel actinomycete isolated from soil.</title>
        <authorList>
            <person name="Han L."/>
        </authorList>
    </citation>
    <scope>NUCLEOTIDE SEQUENCE [LARGE SCALE GENOMIC DNA]</scope>
    <source>
        <strain evidence="1 2">NEAU-GS84</strain>
    </source>
</reference>